<dbReference type="EMBL" id="CP058910">
    <property type="protein sequence ID" value="QLH78421.1"/>
    <property type="molecule type" value="Genomic_DNA"/>
</dbReference>
<evidence type="ECO:0000313" key="2">
    <source>
        <dbReference type="EMBL" id="QLH78421.1"/>
    </source>
</evidence>
<dbReference type="RefSeq" id="WP_179908308.1">
    <property type="nucleotide sequence ID" value="NZ_CP058910.1"/>
</dbReference>
<dbReference type="AlphaFoldDB" id="A0A7D5P3T2"/>
<dbReference type="OrthoDB" id="110773at2157"/>
<reference evidence="2 3" key="1">
    <citation type="submission" date="2020-07" db="EMBL/GenBank/DDBJ databases">
        <title>Halosimplex pelagicum sp. nov. and Halosimplex rubrum sp. nov., isolated from salted brown alga Laminaria, and emended description of the genus Halosimplex.</title>
        <authorList>
            <person name="Cui H."/>
        </authorList>
    </citation>
    <scope>NUCLEOTIDE SEQUENCE [LARGE SCALE GENOMIC DNA]</scope>
    <source>
        <strain evidence="2 3">R27</strain>
    </source>
</reference>
<dbReference type="InterPro" id="IPR053520">
    <property type="entry name" value="Transposase_Tn903"/>
</dbReference>
<dbReference type="GeneID" id="56079085"/>
<protein>
    <submittedName>
        <fullName evidence="2">IS5 family transposase</fullName>
    </submittedName>
</protein>
<evidence type="ECO:0000259" key="1">
    <source>
        <dbReference type="Pfam" id="PF01609"/>
    </source>
</evidence>
<feature type="domain" description="Transposase IS4-like" evidence="1">
    <location>
        <begin position="112"/>
        <end position="271"/>
    </location>
</feature>
<dbReference type="GO" id="GO:0004803">
    <property type="term" value="F:transposase activity"/>
    <property type="evidence" value="ECO:0007669"/>
    <property type="project" value="InterPro"/>
</dbReference>
<name>A0A7D5P3T2_9EURY</name>
<proteinExistence type="predicted"/>
<dbReference type="Pfam" id="PF01609">
    <property type="entry name" value="DDE_Tnp_1"/>
    <property type="match status" value="1"/>
</dbReference>
<keyword evidence="3" id="KW-1185">Reference proteome</keyword>
<sequence length="277" mass="31469">MPKILFRFVKQAASLAQKRCAASPTAVVSDPAGNGFAGWKHLTLHFLRIHMDAAFEEIVDWASEMDRVRAVLQLARTEFPAPSTLWRSFQRVPTRVWRQLLARSAARCDPGEHGALDATFFDREAASSHYVDRSDRHIRTLKTTALVDTESCAVLDLHCSAHWPHDTQVGRRVALRNTDEIESLAGDKGYDDQSLRDTLRSEGVRPLIKHRLFAHYDHAHNARLDSELYGQRWMAESAFSAIKRRYGSAVGPSAWYRQFRELVLTAAVYNLEQAIKK</sequence>
<dbReference type="InterPro" id="IPR002559">
    <property type="entry name" value="Transposase_11"/>
</dbReference>
<dbReference type="GO" id="GO:0006313">
    <property type="term" value="P:DNA transposition"/>
    <property type="evidence" value="ECO:0007669"/>
    <property type="project" value="InterPro"/>
</dbReference>
<accession>A0A7D5P3T2</accession>
<dbReference type="KEGG" id="hrr:HZS55_14440"/>
<gene>
    <name evidence="2" type="ORF">HZS55_14440</name>
</gene>
<dbReference type="NCBIfam" id="NF033579">
    <property type="entry name" value="transpos_IS5_2"/>
    <property type="match status" value="1"/>
</dbReference>
<evidence type="ECO:0000313" key="3">
    <source>
        <dbReference type="Proteomes" id="UP000509667"/>
    </source>
</evidence>
<dbReference type="Proteomes" id="UP000509667">
    <property type="component" value="Chromosome"/>
</dbReference>
<organism evidence="2 3">
    <name type="scientific">Halosimplex rubrum</name>
    <dbReference type="NCBI Taxonomy" id="869889"/>
    <lineage>
        <taxon>Archaea</taxon>
        <taxon>Methanobacteriati</taxon>
        <taxon>Methanobacteriota</taxon>
        <taxon>Stenosarchaea group</taxon>
        <taxon>Halobacteria</taxon>
        <taxon>Halobacteriales</taxon>
        <taxon>Haloarculaceae</taxon>
        <taxon>Halosimplex</taxon>
    </lineage>
</organism>
<dbReference type="GO" id="GO:0003677">
    <property type="term" value="F:DNA binding"/>
    <property type="evidence" value="ECO:0007669"/>
    <property type="project" value="InterPro"/>
</dbReference>